<dbReference type="EMBL" id="CAWUPB010000026">
    <property type="protein sequence ID" value="CAK7322527.1"/>
    <property type="molecule type" value="Genomic_DNA"/>
</dbReference>
<dbReference type="AlphaFoldDB" id="A0AAV1QLH3"/>
<accession>A0AAV1QLH3</accession>
<sequence length="58" mass="6756">MALQTPSRPEPREPITQTGLSPRLSDQDPDSLLDARNPIPDKYLDKRHYLVSWRNKLK</sequence>
<reference evidence="2 3" key="1">
    <citation type="submission" date="2024-01" db="EMBL/GenBank/DDBJ databases">
        <authorList>
            <person name="Waweru B."/>
        </authorList>
    </citation>
    <scope>NUCLEOTIDE SEQUENCE [LARGE SCALE GENOMIC DNA]</scope>
</reference>
<dbReference type="Proteomes" id="UP001314170">
    <property type="component" value="Unassembled WGS sequence"/>
</dbReference>
<evidence type="ECO:0000313" key="3">
    <source>
        <dbReference type="Proteomes" id="UP001314170"/>
    </source>
</evidence>
<evidence type="ECO:0000256" key="1">
    <source>
        <dbReference type="SAM" id="MobiDB-lite"/>
    </source>
</evidence>
<proteinExistence type="predicted"/>
<feature type="region of interest" description="Disordered" evidence="1">
    <location>
        <begin position="1"/>
        <end position="39"/>
    </location>
</feature>
<keyword evidence="3" id="KW-1185">Reference proteome</keyword>
<name>A0AAV1QLH3_9ROSI</name>
<protein>
    <submittedName>
        <fullName evidence="2">Uncharacterized protein</fullName>
    </submittedName>
</protein>
<gene>
    <name evidence="2" type="ORF">DCAF_LOCUS137</name>
</gene>
<organism evidence="2 3">
    <name type="scientific">Dovyalis caffra</name>
    <dbReference type="NCBI Taxonomy" id="77055"/>
    <lineage>
        <taxon>Eukaryota</taxon>
        <taxon>Viridiplantae</taxon>
        <taxon>Streptophyta</taxon>
        <taxon>Embryophyta</taxon>
        <taxon>Tracheophyta</taxon>
        <taxon>Spermatophyta</taxon>
        <taxon>Magnoliopsida</taxon>
        <taxon>eudicotyledons</taxon>
        <taxon>Gunneridae</taxon>
        <taxon>Pentapetalae</taxon>
        <taxon>rosids</taxon>
        <taxon>fabids</taxon>
        <taxon>Malpighiales</taxon>
        <taxon>Salicaceae</taxon>
        <taxon>Flacourtieae</taxon>
        <taxon>Dovyalis</taxon>
    </lineage>
</organism>
<evidence type="ECO:0000313" key="2">
    <source>
        <dbReference type="EMBL" id="CAK7322527.1"/>
    </source>
</evidence>
<comment type="caution">
    <text evidence="2">The sequence shown here is derived from an EMBL/GenBank/DDBJ whole genome shotgun (WGS) entry which is preliminary data.</text>
</comment>